<evidence type="ECO:0000256" key="1">
    <source>
        <dbReference type="SAM" id="Phobius"/>
    </source>
</evidence>
<keyword evidence="1" id="KW-1133">Transmembrane helix</keyword>
<feature type="transmembrane region" description="Helical" evidence="1">
    <location>
        <begin position="6"/>
        <end position="24"/>
    </location>
</feature>
<keyword evidence="1" id="KW-0812">Transmembrane</keyword>
<dbReference type="SUPFAM" id="SSF103473">
    <property type="entry name" value="MFS general substrate transporter"/>
    <property type="match status" value="1"/>
</dbReference>
<keyword evidence="1" id="KW-0472">Membrane</keyword>
<gene>
    <name evidence="2" type="ORF">Pmani_026623</name>
</gene>
<reference evidence="2" key="1">
    <citation type="submission" date="2023-11" db="EMBL/GenBank/DDBJ databases">
        <title>Genome assemblies of two species of porcelain crab, Petrolisthes cinctipes and Petrolisthes manimaculis (Anomura: Porcellanidae).</title>
        <authorList>
            <person name="Angst P."/>
        </authorList>
    </citation>
    <scope>NUCLEOTIDE SEQUENCE</scope>
    <source>
        <strain evidence="2">PB745_02</strain>
        <tissue evidence="2">Gill</tissue>
    </source>
</reference>
<evidence type="ECO:0000313" key="3">
    <source>
        <dbReference type="Proteomes" id="UP001292094"/>
    </source>
</evidence>
<accession>A0AAE1TX84</accession>
<evidence type="ECO:0000313" key="2">
    <source>
        <dbReference type="EMBL" id="KAK4301202.1"/>
    </source>
</evidence>
<dbReference type="Proteomes" id="UP001292094">
    <property type="component" value="Unassembled WGS sequence"/>
</dbReference>
<feature type="transmembrane region" description="Helical" evidence="1">
    <location>
        <begin position="113"/>
        <end position="137"/>
    </location>
</feature>
<feature type="transmembrane region" description="Helical" evidence="1">
    <location>
        <begin position="55"/>
        <end position="79"/>
    </location>
</feature>
<dbReference type="InterPro" id="IPR036259">
    <property type="entry name" value="MFS_trans_sf"/>
</dbReference>
<protein>
    <submittedName>
        <fullName evidence="2">Uncharacterized protein</fullName>
    </submittedName>
</protein>
<name>A0AAE1TX84_9EUCA</name>
<feature type="transmembrane region" description="Helical" evidence="1">
    <location>
        <begin position="86"/>
        <end position="107"/>
    </location>
</feature>
<feature type="transmembrane region" description="Helical" evidence="1">
    <location>
        <begin position="31"/>
        <end position="49"/>
    </location>
</feature>
<organism evidence="2 3">
    <name type="scientific">Petrolisthes manimaculis</name>
    <dbReference type="NCBI Taxonomy" id="1843537"/>
    <lineage>
        <taxon>Eukaryota</taxon>
        <taxon>Metazoa</taxon>
        <taxon>Ecdysozoa</taxon>
        <taxon>Arthropoda</taxon>
        <taxon>Crustacea</taxon>
        <taxon>Multicrustacea</taxon>
        <taxon>Malacostraca</taxon>
        <taxon>Eumalacostraca</taxon>
        <taxon>Eucarida</taxon>
        <taxon>Decapoda</taxon>
        <taxon>Pleocyemata</taxon>
        <taxon>Anomura</taxon>
        <taxon>Galatheoidea</taxon>
        <taxon>Porcellanidae</taxon>
        <taxon>Petrolisthes</taxon>
    </lineage>
</organism>
<dbReference type="AlphaFoldDB" id="A0AAE1TX84"/>
<proteinExistence type="predicted"/>
<comment type="caution">
    <text evidence="2">The sequence shown here is derived from an EMBL/GenBank/DDBJ whole genome shotgun (WGS) entry which is preliminary data.</text>
</comment>
<sequence length="177" mass="19666">MITWIFNLTLLNCGLCSLFASPLVQEYGWRRVTFVSGFVLGSGMILTAFSTSAWFLFFSFSIVIGLTLYAIGLVGFCVVGSLVGKVIMMMVCGFGAGFQIALFNLYIQEECGVAVLLPILGYIYVFTGFFSVILGPITEVNAGKEKDIQEMDKREYKEKTRQAKSEVARAKRLAWEN</sequence>
<keyword evidence="3" id="KW-1185">Reference proteome</keyword>
<dbReference type="EMBL" id="JAWZYT010002906">
    <property type="protein sequence ID" value="KAK4301202.1"/>
    <property type="molecule type" value="Genomic_DNA"/>
</dbReference>